<evidence type="ECO:0000256" key="2">
    <source>
        <dbReference type="ARBA" id="ARBA00010742"/>
    </source>
</evidence>
<dbReference type="OrthoDB" id="5176503at2"/>
<evidence type="ECO:0000313" key="6">
    <source>
        <dbReference type="EMBL" id="PEG41201.1"/>
    </source>
</evidence>
<dbReference type="AlphaFoldDB" id="A0A2A7NCN0"/>
<keyword evidence="3" id="KW-0732">Signal</keyword>
<reference evidence="6 7" key="1">
    <citation type="submission" date="2017-10" db="EMBL/GenBank/DDBJ databases">
        <title>The new phylogeny of genus Mycobacterium.</title>
        <authorList>
            <person name="Tortoli E."/>
            <person name="Trovato A."/>
            <person name="Cirillo D.M."/>
        </authorList>
    </citation>
    <scope>NUCLEOTIDE SEQUENCE [LARGE SCALE GENOMIC DNA]</scope>
    <source>
        <strain evidence="6 7">CCUG37673</strain>
    </source>
</reference>
<dbReference type="EMBL" id="PDCP01000007">
    <property type="protein sequence ID" value="PEG41201.1"/>
    <property type="molecule type" value="Genomic_DNA"/>
</dbReference>
<gene>
    <name evidence="6" type="ORF">CQY20_06040</name>
    <name evidence="5" type="ORF">MAGR_67930</name>
</gene>
<feature type="domain" description="SsuA/THI5-like" evidence="4">
    <location>
        <begin position="62"/>
        <end position="253"/>
    </location>
</feature>
<reference evidence="5" key="3">
    <citation type="submission" date="2020-02" db="EMBL/GenBank/DDBJ databases">
        <authorList>
            <person name="Matsumoto Y."/>
            <person name="Motooka D."/>
            <person name="Nakamura S."/>
        </authorList>
    </citation>
    <scope>NUCLEOTIDE SEQUENCE</scope>
    <source>
        <strain evidence="5">JCM 6377</strain>
    </source>
</reference>
<dbReference type="SUPFAM" id="SSF53850">
    <property type="entry name" value="Periplasmic binding protein-like II"/>
    <property type="match status" value="1"/>
</dbReference>
<name>A0A2A7NCN0_MYCAG</name>
<evidence type="ECO:0000313" key="5">
    <source>
        <dbReference type="EMBL" id="GFG55352.1"/>
    </source>
</evidence>
<protein>
    <recommendedName>
        <fullName evidence="4">SsuA/THI5-like domain-containing protein</fullName>
    </recommendedName>
</protein>
<dbReference type="PANTHER" id="PTHR30024:SF47">
    <property type="entry name" value="TAURINE-BINDING PERIPLASMIC PROTEIN"/>
    <property type="match status" value="1"/>
</dbReference>
<dbReference type="InterPro" id="IPR015168">
    <property type="entry name" value="SsuA/THI5"/>
</dbReference>
<comment type="caution">
    <text evidence="6">The sequence shown here is derived from an EMBL/GenBank/DDBJ whole genome shotgun (WGS) entry which is preliminary data.</text>
</comment>
<reference evidence="5 8" key="2">
    <citation type="journal article" date="2019" name="Emerg. Microbes Infect.">
        <title>Comprehensive subspecies identification of 175 nontuberculous mycobacteria species based on 7547 genomic profiles.</title>
        <authorList>
            <person name="Matsumoto Y."/>
            <person name="Kinjo T."/>
            <person name="Motooka D."/>
            <person name="Nabeya D."/>
            <person name="Jung N."/>
            <person name="Uechi K."/>
            <person name="Horii T."/>
            <person name="Iida T."/>
            <person name="Fujita J."/>
            <person name="Nakamura S."/>
        </authorList>
    </citation>
    <scope>NUCLEOTIDE SEQUENCE [LARGE SCALE GENOMIC DNA]</scope>
    <source>
        <strain evidence="5 8">JCM 6377</strain>
    </source>
</reference>
<dbReference type="Proteomes" id="UP000465302">
    <property type="component" value="Unassembled WGS sequence"/>
</dbReference>
<comment type="subcellular location">
    <subcellularLocation>
        <location evidence="1">Periplasm</location>
    </subcellularLocation>
</comment>
<dbReference type="EMBL" id="BLKS01000004">
    <property type="protein sequence ID" value="GFG55352.1"/>
    <property type="molecule type" value="Genomic_DNA"/>
</dbReference>
<evidence type="ECO:0000256" key="3">
    <source>
        <dbReference type="ARBA" id="ARBA00022729"/>
    </source>
</evidence>
<sequence>MSRTRLMRMLTGLSAAALVLSACSSGGDSGGEGGETLQAIAGTNVDFISLVPIAAWKLLEEQDGIKVEQRFVEDGATAIQAMQQGAAVIGTNIGVNTGVPAVDNGAAIVDVVGTQRPTWALAVRPDINNFSDLNGKKMGVHGETSFTRAVAQYYAQNEGFEYEELIIPGSDVRAEALARGQIDASVIDLPDVVQLSKEYPGSFKVLSTFGEQFPDLIEQDLWLDKQWAQDNPETATKVVKAIVQANRKLTEDPAWGLEIAKEALPDMDPEVLNELVNEYSERKIWSTDGGITPEKAVTTLEFFDNIGEIDVESVDDSTINKYFDFTYLQNALNELDGNK</sequence>
<organism evidence="6 7">
    <name type="scientific">Mycolicibacterium agri</name>
    <name type="common">Mycobacterium agri</name>
    <dbReference type="NCBI Taxonomy" id="36811"/>
    <lineage>
        <taxon>Bacteria</taxon>
        <taxon>Bacillati</taxon>
        <taxon>Actinomycetota</taxon>
        <taxon>Actinomycetes</taxon>
        <taxon>Mycobacteriales</taxon>
        <taxon>Mycobacteriaceae</taxon>
        <taxon>Mycolicibacterium</taxon>
    </lineage>
</organism>
<evidence type="ECO:0000256" key="1">
    <source>
        <dbReference type="ARBA" id="ARBA00004418"/>
    </source>
</evidence>
<dbReference type="Pfam" id="PF09084">
    <property type="entry name" value="NMT1"/>
    <property type="match status" value="1"/>
</dbReference>
<dbReference type="Proteomes" id="UP000220914">
    <property type="component" value="Unassembled WGS sequence"/>
</dbReference>
<accession>A0A2A7NCN0</accession>
<dbReference type="PROSITE" id="PS51257">
    <property type="entry name" value="PROKAR_LIPOPROTEIN"/>
    <property type="match status" value="1"/>
</dbReference>
<dbReference type="GO" id="GO:0042597">
    <property type="term" value="C:periplasmic space"/>
    <property type="evidence" value="ECO:0007669"/>
    <property type="project" value="UniProtKB-SubCell"/>
</dbReference>
<evidence type="ECO:0000259" key="4">
    <source>
        <dbReference type="Pfam" id="PF09084"/>
    </source>
</evidence>
<keyword evidence="7" id="KW-1185">Reference proteome</keyword>
<dbReference type="Gene3D" id="3.40.190.10">
    <property type="entry name" value="Periplasmic binding protein-like II"/>
    <property type="match status" value="2"/>
</dbReference>
<dbReference type="PANTHER" id="PTHR30024">
    <property type="entry name" value="ALIPHATIC SULFONATES-BINDING PROTEIN-RELATED"/>
    <property type="match status" value="1"/>
</dbReference>
<comment type="similarity">
    <text evidence="2">Belongs to the bacterial solute-binding protein SsuA/TauA family.</text>
</comment>
<proteinExistence type="inferred from homology"/>
<dbReference type="GO" id="GO:0042918">
    <property type="term" value="P:alkanesulfonate transmembrane transport"/>
    <property type="evidence" value="ECO:0007669"/>
    <property type="project" value="TreeGrafter"/>
</dbReference>
<evidence type="ECO:0000313" key="8">
    <source>
        <dbReference type="Proteomes" id="UP000465302"/>
    </source>
</evidence>
<evidence type="ECO:0000313" key="7">
    <source>
        <dbReference type="Proteomes" id="UP000220914"/>
    </source>
</evidence>
<dbReference type="RefSeq" id="WP_097938990.1">
    <property type="nucleotide sequence ID" value="NZ_BLKS01000004.1"/>
</dbReference>